<dbReference type="AlphaFoldDB" id="A0A1D1VC10"/>
<evidence type="ECO:0000256" key="9">
    <source>
        <dbReference type="ARBA" id="ARBA00040965"/>
    </source>
</evidence>
<feature type="region of interest" description="Disordered" evidence="14">
    <location>
        <begin position="1"/>
        <end position="71"/>
    </location>
</feature>
<evidence type="ECO:0000256" key="13">
    <source>
        <dbReference type="ARBA" id="ARBA00043219"/>
    </source>
</evidence>
<gene>
    <name evidence="15" type="primary">RvY_10210-1</name>
    <name evidence="15" type="synonym">RvY_10210.1</name>
    <name evidence="15" type="ORF">RvY_10210</name>
</gene>
<dbReference type="EC" id="2.5.1.59" evidence="3"/>
<comment type="similarity">
    <text evidence="2">Belongs to the protein prenyltransferase subunit alpha family.</text>
</comment>
<evidence type="ECO:0000256" key="6">
    <source>
        <dbReference type="ARBA" id="ARBA00022679"/>
    </source>
</evidence>
<evidence type="ECO:0000256" key="5">
    <source>
        <dbReference type="ARBA" id="ARBA00022602"/>
    </source>
</evidence>
<dbReference type="GO" id="GO:0005953">
    <property type="term" value="C:CAAX-protein geranylgeranyltransferase complex"/>
    <property type="evidence" value="ECO:0007669"/>
    <property type="project" value="TreeGrafter"/>
</dbReference>
<dbReference type="Gene3D" id="1.25.40.120">
    <property type="entry name" value="Protein prenylyltransferase"/>
    <property type="match status" value="1"/>
</dbReference>
<dbReference type="PROSITE" id="PS51147">
    <property type="entry name" value="PFTA"/>
    <property type="match status" value="5"/>
</dbReference>
<evidence type="ECO:0000256" key="2">
    <source>
        <dbReference type="ARBA" id="ARBA00006734"/>
    </source>
</evidence>
<dbReference type="GO" id="GO:0005965">
    <property type="term" value="C:protein farnesyltransferase complex"/>
    <property type="evidence" value="ECO:0007669"/>
    <property type="project" value="TreeGrafter"/>
</dbReference>
<dbReference type="GO" id="GO:0004662">
    <property type="term" value="F:CAAX-protein geranylgeranyltransferase activity"/>
    <property type="evidence" value="ECO:0007669"/>
    <property type="project" value="UniProtKB-EC"/>
</dbReference>
<dbReference type="PANTHER" id="PTHR11129">
    <property type="entry name" value="PROTEIN FARNESYLTRANSFERASE ALPHA SUBUNIT/RAB GERANYLGERANYL TRANSFERASE ALPHA SUBUNIT"/>
    <property type="match status" value="1"/>
</dbReference>
<protein>
    <recommendedName>
        <fullName evidence="9">Protein farnesyltransferase/geranylgeranyltransferase type-1 subunit alpha</fullName>
        <ecNumber evidence="4">2.5.1.58</ecNumber>
        <ecNumber evidence="3">2.5.1.59</ecNumber>
    </recommendedName>
    <alternativeName>
        <fullName evidence="12">CAAX farnesyltransferase subunit alpha</fullName>
    </alternativeName>
    <alternativeName>
        <fullName evidence="11">FTase-alpha</fullName>
    </alternativeName>
    <alternativeName>
        <fullName evidence="10">Ras proteins prenyltransferase subunit alpha</fullName>
    </alternativeName>
    <alternativeName>
        <fullName evidence="13">Type I protein geranyl-geranyltransferase subunit alpha</fullName>
    </alternativeName>
</protein>
<evidence type="ECO:0000256" key="12">
    <source>
        <dbReference type="ARBA" id="ARBA00043086"/>
    </source>
</evidence>
<evidence type="ECO:0000313" key="15">
    <source>
        <dbReference type="EMBL" id="GAU99174.1"/>
    </source>
</evidence>
<dbReference type="SUPFAM" id="SSF48439">
    <property type="entry name" value="Protein prenylyltransferase"/>
    <property type="match status" value="1"/>
</dbReference>
<evidence type="ECO:0000256" key="11">
    <source>
        <dbReference type="ARBA" id="ARBA00042436"/>
    </source>
</evidence>
<dbReference type="GO" id="GO:0004660">
    <property type="term" value="F:protein farnesyltransferase activity"/>
    <property type="evidence" value="ECO:0007669"/>
    <property type="project" value="UniProtKB-EC"/>
</dbReference>
<comment type="caution">
    <text evidence="15">The sequence shown here is derived from an EMBL/GenBank/DDBJ whole genome shotgun (WGS) entry which is preliminary data.</text>
</comment>
<dbReference type="STRING" id="947166.A0A1D1VC10"/>
<dbReference type="Proteomes" id="UP000186922">
    <property type="component" value="Unassembled WGS sequence"/>
</dbReference>
<name>A0A1D1VC10_RAMVA</name>
<dbReference type="EMBL" id="BDGG01000005">
    <property type="protein sequence ID" value="GAU99174.1"/>
    <property type="molecule type" value="Genomic_DNA"/>
</dbReference>
<dbReference type="EC" id="2.5.1.58" evidence="4"/>
<keyword evidence="5" id="KW-0637">Prenyltransferase</keyword>
<dbReference type="InterPro" id="IPR002088">
    <property type="entry name" value="Prenyl_trans_a"/>
</dbReference>
<evidence type="ECO:0000256" key="4">
    <source>
        <dbReference type="ARBA" id="ARBA00012702"/>
    </source>
</evidence>
<accession>A0A1D1VC10</accession>
<evidence type="ECO:0000256" key="1">
    <source>
        <dbReference type="ARBA" id="ARBA00001946"/>
    </source>
</evidence>
<evidence type="ECO:0000256" key="14">
    <source>
        <dbReference type="SAM" id="MobiDB-lite"/>
    </source>
</evidence>
<feature type="compositionally biased region" description="Polar residues" evidence="14">
    <location>
        <begin position="40"/>
        <end position="52"/>
    </location>
</feature>
<keyword evidence="16" id="KW-1185">Reference proteome</keyword>
<evidence type="ECO:0000313" key="16">
    <source>
        <dbReference type="Proteomes" id="UP000186922"/>
    </source>
</evidence>
<evidence type="ECO:0000256" key="7">
    <source>
        <dbReference type="ARBA" id="ARBA00022737"/>
    </source>
</evidence>
<dbReference type="PANTHER" id="PTHR11129:SF1">
    <property type="entry name" value="PROTEIN FARNESYLTRANSFERASE_GERANYLGERANYLTRANSFERASE TYPE-1 SUBUNIT ALPHA"/>
    <property type="match status" value="1"/>
</dbReference>
<keyword evidence="7" id="KW-0677">Repeat</keyword>
<organism evidence="15 16">
    <name type="scientific">Ramazzottius varieornatus</name>
    <name type="common">Water bear</name>
    <name type="synonym">Tardigrade</name>
    <dbReference type="NCBI Taxonomy" id="947166"/>
    <lineage>
        <taxon>Eukaryota</taxon>
        <taxon>Metazoa</taxon>
        <taxon>Ecdysozoa</taxon>
        <taxon>Tardigrada</taxon>
        <taxon>Eutardigrada</taxon>
        <taxon>Parachela</taxon>
        <taxon>Hypsibioidea</taxon>
        <taxon>Ramazzottiidae</taxon>
        <taxon>Ramazzottius</taxon>
    </lineage>
</organism>
<evidence type="ECO:0000256" key="8">
    <source>
        <dbReference type="ARBA" id="ARBA00022842"/>
    </source>
</evidence>
<keyword evidence="6" id="KW-0808">Transferase</keyword>
<evidence type="ECO:0000256" key="3">
    <source>
        <dbReference type="ARBA" id="ARBA00012700"/>
    </source>
</evidence>
<evidence type="ECO:0000256" key="10">
    <source>
        <dbReference type="ARBA" id="ARBA00041392"/>
    </source>
</evidence>
<proteinExistence type="inferred from homology"/>
<dbReference type="Pfam" id="PF01239">
    <property type="entry name" value="PPTA"/>
    <property type="match status" value="4"/>
</dbReference>
<reference evidence="15 16" key="1">
    <citation type="journal article" date="2016" name="Nat. Commun.">
        <title>Extremotolerant tardigrade genome and improved radiotolerance of human cultured cells by tardigrade-unique protein.</title>
        <authorList>
            <person name="Hashimoto T."/>
            <person name="Horikawa D.D."/>
            <person name="Saito Y."/>
            <person name="Kuwahara H."/>
            <person name="Kozuka-Hata H."/>
            <person name="Shin-I T."/>
            <person name="Minakuchi Y."/>
            <person name="Ohishi K."/>
            <person name="Motoyama A."/>
            <person name="Aizu T."/>
            <person name="Enomoto A."/>
            <person name="Kondo K."/>
            <person name="Tanaka S."/>
            <person name="Hara Y."/>
            <person name="Koshikawa S."/>
            <person name="Sagara H."/>
            <person name="Miura T."/>
            <person name="Yokobori S."/>
            <person name="Miyagawa K."/>
            <person name="Suzuki Y."/>
            <person name="Kubo T."/>
            <person name="Oyama M."/>
            <person name="Kohara Y."/>
            <person name="Fujiyama A."/>
            <person name="Arakawa K."/>
            <person name="Katayama T."/>
            <person name="Toyoda A."/>
            <person name="Kunieda T."/>
        </authorList>
    </citation>
    <scope>NUCLEOTIDE SEQUENCE [LARGE SCALE GENOMIC DNA]</scope>
    <source>
        <strain evidence="15 16">YOKOZUNA-1</strain>
    </source>
</reference>
<dbReference type="OrthoDB" id="272289at2759"/>
<keyword evidence="8" id="KW-0460">Magnesium</keyword>
<sequence length="401" mass="46382">MESEAVISKGRGQGDAETTLDKEDSAVDLMIEVDGAPTKSADTTKIQQQQQEDVAMQSGASESDSEESDDECTSILFEELPEWKDVTPVALVVGSVMPIAFEARFQSVFGYFRAISASGELSERGLQVATQAAKLNAANYAVWVYRRKALAFLKRDLNVELSYISRVIEKHPKNYQVWYHRQRIVELLKDWSKELDFAAKILKNDAKNYHVWQYRQHILRHFQILDHSELQFTDRLLQEDVFNNSAWMHRFFVLDNLPKACGKETLLEGDSLAEEIRYTIAHINAQVHNESPWSYLRGLLRDNWKTHFSTVNELCKGLYNQEHRSPHLLGFMVDLLDEDIANGYTASTADEKGRLLQKLVEICNDLAQLHDRVRQIYWTWIRDTFQFKYHKQFLSETVPEV</sequence>
<comment type="cofactor">
    <cofactor evidence="1">
        <name>Mg(2+)</name>
        <dbReference type="ChEBI" id="CHEBI:18420"/>
    </cofactor>
</comment>